<dbReference type="Pfam" id="PF02458">
    <property type="entry name" value="Transferase"/>
    <property type="match status" value="1"/>
</dbReference>
<dbReference type="InterPro" id="IPR023213">
    <property type="entry name" value="CAT-like_dom_sf"/>
</dbReference>
<evidence type="ECO:0000313" key="4">
    <source>
        <dbReference type="EMBL" id="KAJ0980017.1"/>
    </source>
</evidence>
<evidence type="ECO:0000313" key="5">
    <source>
        <dbReference type="Proteomes" id="UP001085076"/>
    </source>
</evidence>
<comment type="similarity">
    <text evidence="1">Belongs to the plant acyltransferase family.</text>
</comment>
<dbReference type="Proteomes" id="UP001085076">
    <property type="component" value="Miscellaneous, Linkage group lg03"/>
</dbReference>
<dbReference type="PANTHER" id="PTHR31147:SF1">
    <property type="entry name" value="ACYL TRANSFERASE 4"/>
    <property type="match status" value="1"/>
</dbReference>
<dbReference type="AlphaFoldDB" id="A0A9D5CW01"/>
<organism evidence="4 5">
    <name type="scientific">Dioscorea zingiberensis</name>
    <dbReference type="NCBI Taxonomy" id="325984"/>
    <lineage>
        <taxon>Eukaryota</taxon>
        <taxon>Viridiplantae</taxon>
        <taxon>Streptophyta</taxon>
        <taxon>Embryophyta</taxon>
        <taxon>Tracheophyta</taxon>
        <taxon>Spermatophyta</taxon>
        <taxon>Magnoliopsida</taxon>
        <taxon>Liliopsida</taxon>
        <taxon>Dioscoreales</taxon>
        <taxon>Dioscoreaceae</taxon>
        <taxon>Dioscorea</taxon>
    </lineage>
</organism>
<dbReference type="OrthoDB" id="444127at2759"/>
<gene>
    <name evidence="4" type="ORF">J5N97_015491</name>
</gene>
<dbReference type="EMBL" id="JAGGNH010000003">
    <property type="protein sequence ID" value="KAJ0980017.1"/>
    <property type="molecule type" value="Genomic_DNA"/>
</dbReference>
<keyword evidence="2" id="KW-0808">Transferase</keyword>
<dbReference type="PANTHER" id="PTHR31147">
    <property type="entry name" value="ACYL TRANSFERASE 4"/>
    <property type="match status" value="1"/>
</dbReference>
<keyword evidence="3" id="KW-0012">Acyltransferase</keyword>
<accession>A0A9D5CW01</accession>
<reference evidence="4" key="1">
    <citation type="submission" date="2021-03" db="EMBL/GenBank/DDBJ databases">
        <authorList>
            <person name="Li Z."/>
            <person name="Yang C."/>
        </authorList>
    </citation>
    <scope>NUCLEOTIDE SEQUENCE</scope>
    <source>
        <strain evidence="4">Dzin_1.0</strain>
        <tissue evidence="4">Leaf</tissue>
    </source>
</reference>
<dbReference type="Gene3D" id="3.30.559.10">
    <property type="entry name" value="Chloramphenicol acetyltransferase-like domain"/>
    <property type="match status" value="2"/>
</dbReference>
<name>A0A9D5CW01_9LILI</name>
<evidence type="ECO:0000256" key="2">
    <source>
        <dbReference type="ARBA" id="ARBA00022679"/>
    </source>
</evidence>
<comment type="caution">
    <text evidence="4">The sequence shown here is derived from an EMBL/GenBank/DDBJ whole genome shotgun (WGS) entry which is preliminary data.</text>
</comment>
<protein>
    <submittedName>
        <fullName evidence="4">Uncharacterized protein</fullName>
    </submittedName>
</protein>
<dbReference type="InterPro" id="IPR050898">
    <property type="entry name" value="Plant_acyltransferase"/>
</dbReference>
<proteinExistence type="inferred from homology"/>
<evidence type="ECO:0000256" key="3">
    <source>
        <dbReference type="ARBA" id="ARBA00023315"/>
    </source>
</evidence>
<reference evidence="4" key="2">
    <citation type="journal article" date="2022" name="Hortic Res">
        <title>The genome of Dioscorea zingiberensis sheds light on the biosynthesis, origin and evolution of the medicinally important diosgenin saponins.</title>
        <authorList>
            <person name="Li Y."/>
            <person name="Tan C."/>
            <person name="Li Z."/>
            <person name="Guo J."/>
            <person name="Li S."/>
            <person name="Chen X."/>
            <person name="Wang C."/>
            <person name="Dai X."/>
            <person name="Yang H."/>
            <person name="Song W."/>
            <person name="Hou L."/>
            <person name="Xu J."/>
            <person name="Tong Z."/>
            <person name="Xu A."/>
            <person name="Yuan X."/>
            <person name="Wang W."/>
            <person name="Yang Q."/>
            <person name="Chen L."/>
            <person name="Sun Z."/>
            <person name="Wang K."/>
            <person name="Pan B."/>
            <person name="Chen J."/>
            <person name="Bao Y."/>
            <person name="Liu F."/>
            <person name="Qi X."/>
            <person name="Gang D.R."/>
            <person name="Wen J."/>
            <person name="Li J."/>
        </authorList>
    </citation>
    <scope>NUCLEOTIDE SEQUENCE</scope>
    <source>
        <strain evidence="4">Dzin_1.0</strain>
    </source>
</reference>
<keyword evidence="5" id="KW-1185">Reference proteome</keyword>
<evidence type="ECO:0000256" key="1">
    <source>
        <dbReference type="ARBA" id="ARBA00009861"/>
    </source>
</evidence>
<dbReference type="GO" id="GO:0016746">
    <property type="term" value="F:acyltransferase activity"/>
    <property type="evidence" value="ECO:0007669"/>
    <property type="project" value="UniProtKB-KW"/>
</dbReference>
<sequence>MSFSFSVIKSSQSMVKPAKPTPQTTLNLSAIDKLPGLRCKVKTYHVFSSGHEPGKVIREALSKALVHYYPLAGRLTESSQGDLQIACTGDGIWFAEASANCSLELVNHLSHPLVPTHDQLLPDPRPGLDPTDILVLMQVTEFTCGGFVIGLEFCHSICDGLGAAQFLNSVGEFARGLTAPTVTPVWLREAIPKPPKRSYTSTTSPARDQAHPPMPSYKLEQLTIDISMDQIGMFKNQYYKLTGERCSVFEVLAAKVWKCRTRAIDLESDEEVKLVFFANVRGLVDSELPAGFYGNCFFPVSVTAMSGVLIGVSEVEVVNMIKEAKKKLPEEFGKWVAGEGEDPYVPTLSYSTLFVSEWSRLGFGKVDYGWGTPVQVVPLTYSDIIPVCILGSPPAKTPAPVTAARLITQCVEVMHVASFRDHLNGTSYENGIGFDLNSLI</sequence>